<name>A0A813PJE2_9BILA</name>
<evidence type="ECO:0000256" key="1">
    <source>
        <dbReference type="SAM" id="MobiDB-lite"/>
    </source>
</evidence>
<dbReference type="AlphaFoldDB" id="A0A813PJE2"/>
<feature type="compositionally biased region" description="Basic and acidic residues" evidence="1">
    <location>
        <begin position="52"/>
        <end position="71"/>
    </location>
</feature>
<feature type="compositionally biased region" description="Polar residues" evidence="1">
    <location>
        <begin position="7"/>
        <end position="16"/>
    </location>
</feature>
<dbReference type="Proteomes" id="UP000663845">
    <property type="component" value="Unassembled WGS sequence"/>
</dbReference>
<reference evidence="2" key="1">
    <citation type="submission" date="2021-02" db="EMBL/GenBank/DDBJ databases">
        <authorList>
            <person name="Nowell W R."/>
        </authorList>
    </citation>
    <scope>NUCLEOTIDE SEQUENCE</scope>
</reference>
<feature type="compositionally biased region" description="Polar residues" evidence="1">
    <location>
        <begin position="39"/>
        <end position="51"/>
    </location>
</feature>
<proteinExistence type="predicted"/>
<evidence type="ECO:0000313" key="3">
    <source>
        <dbReference type="Proteomes" id="UP000663845"/>
    </source>
</evidence>
<evidence type="ECO:0000313" key="2">
    <source>
        <dbReference type="EMBL" id="CAF0749741.1"/>
    </source>
</evidence>
<feature type="region of interest" description="Disordered" evidence="1">
    <location>
        <begin position="1"/>
        <end position="90"/>
    </location>
</feature>
<sequence length="90" mass="10148">MHVFCLPTNSKWSTTDRTVDDKPNNAGPYIRRRSDVGVNESTSLALSNSVDNSKRRVNCDEETKAQLEHRSSQSITAEDIKAAEQQIKNR</sequence>
<protein>
    <submittedName>
        <fullName evidence="2">Uncharacterized protein</fullName>
    </submittedName>
</protein>
<organism evidence="2 3">
    <name type="scientific">Adineta steineri</name>
    <dbReference type="NCBI Taxonomy" id="433720"/>
    <lineage>
        <taxon>Eukaryota</taxon>
        <taxon>Metazoa</taxon>
        <taxon>Spiralia</taxon>
        <taxon>Gnathifera</taxon>
        <taxon>Rotifera</taxon>
        <taxon>Eurotatoria</taxon>
        <taxon>Bdelloidea</taxon>
        <taxon>Adinetida</taxon>
        <taxon>Adinetidae</taxon>
        <taxon>Adineta</taxon>
    </lineage>
</organism>
<dbReference type="EMBL" id="CAJNOG010000012">
    <property type="protein sequence ID" value="CAF0749741.1"/>
    <property type="molecule type" value="Genomic_DNA"/>
</dbReference>
<comment type="caution">
    <text evidence="2">The sequence shown here is derived from an EMBL/GenBank/DDBJ whole genome shotgun (WGS) entry which is preliminary data.</text>
</comment>
<accession>A0A813PJE2</accession>
<gene>
    <name evidence="2" type="ORF">JYZ213_LOCUS2407</name>
</gene>